<organism evidence="2 3">
    <name type="scientific">Blumeria hordei</name>
    <name type="common">Barley powdery mildew</name>
    <name type="synonym">Blumeria graminis f. sp. hordei</name>
    <dbReference type="NCBI Taxonomy" id="2867405"/>
    <lineage>
        <taxon>Eukaryota</taxon>
        <taxon>Fungi</taxon>
        <taxon>Dikarya</taxon>
        <taxon>Ascomycota</taxon>
        <taxon>Pezizomycotina</taxon>
        <taxon>Leotiomycetes</taxon>
        <taxon>Erysiphales</taxon>
        <taxon>Erysiphaceae</taxon>
        <taxon>Blumeria</taxon>
    </lineage>
</organism>
<evidence type="ECO:0000256" key="1">
    <source>
        <dbReference type="SAM" id="Phobius"/>
    </source>
</evidence>
<accession>A0A383UPC7</accession>
<keyword evidence="1" id="KW-0812">Transmembrane</keyword>
<keyword evidence="1" id="KW-0472">Membrane</keyword>
<feature type="transmembrane region" description="Helical" evidence="1">
    <location>
        <begin position="20"/>
        <end position="40"/>
    </location>
</feature>
<keyword evidence="1" id="KW-1133">Transmembrane helix</keyword>
<sequence>MSNLLSHDELHGPTTMINLTIALMALISIIMFLSATLYFIRTSRRRRALARQQILPMHENSHSMNSYHAGRQQRSKYNSEKHFSMYSEKSLPGNSFDSSSESIPEIRITFPDEQDEAGRRKSGRVVVVRVGETGIGLEPLKPEDQLPAYEENSGGRFHCVDMDRIGGLKEKSDWYQK</sequence>
<dbReference type="AlphaFoldDB" id="A0A383UPC7"/>
<proteinExistence type="predicted"/>
<name>A0A383UPC7_BLUHO</name>
<dbReference type="Proteomes" id="UP000275772">
    <property type="component" value="Unassembled WGS sequence"/>
</dbReference>
<dbReference type="VEuPathDB" id="FungiDB:BLGHR1_12398"/>
<gene>
    <name evidence="2" type="ORF">BLGHR1_12398</name>
</gene>
<protein>
    <submittedName>
        <fullName evidence="2">Uncharacterized protein</fullName>
    </submittedName>
</protein>
<evidence type="ECO:0000313" key="2">
    <source>
        <dbReference type="EMBL" id="SZF01629.1"/>
    </source>
</evidence>
<reference evidence="2 3" key="1">
    <citation type="submission" date="2017-11" db="EMBL/GenBank/DDBJ databases">
        <authorList>
            <person name="Kracher B."/>
        </authorList>
    </citation>
    <scope>NUCLEOTIDE SEQUENCE [LARGE SCALE GENOMIC DNA]</scope>
    <source>
        <strain evidence="2 3">RACE1</strain>
    </source>
</reference>
<dbReference type="EMBL" id="UNSH01000041">
    <property type="protein sequence ID" value="SZF01629.1"/>
    <property type="molecule type" value="Genomic_DNA"/>
</dbReference>
<evidence type="ECO:0000313" key="3">
    <source>
        <dbReference type="Proteomes" id="UP000275772"/>
    </source>
</evidence>